<reference evidence="2 3" key="1">
    <citation type="journal article" date="2016" name="Nat. Commun.">
        <title>Thousands of microbial genomes shed light on interconnected biogeochemical processes in an aquifer system.</title>
        <authorList>
            <person name="Anantharaman K."/>
            <person name="Brown C.T."/>
            <person name="Hug L.A."/>
            <person name="Sharon I."/>
            <person name="Castelle C.J."/>
            <person name="Probst A.J."/>
            <person name="Thomas B.C."/>
            <person name="Singh A."/>
            <person name="Wilkins M.J."/>
            <person name="Karaoz U."/>
            <person name="Brodie E.L."/>
            <person name="Williams K.H."/>
            <person name="Hubbard S.S."/>
            <person name="Banfield J.F."/>
        </authorList>
    </citation>
    <scope>NUCLEOTIDE SEQUENCE [LARGE SCALE GENOMIC DNA]</scope>
</reference>
<keyword evidence="1" id="KW-1133">Transmembrane helix</keyword>
<dbReference type="PANTHER" id="PTHR34179">
    <property type="entry name" value="TUMOR PROTEIN P53-INDUCIBLE PROTEIN 13"/>
    <property type="match status" value="1"/>
</dbReference>
<keyword evidence="1" id="KW-0472">Membrane</keyword>
<sequence>MISGNLFFMDNNLETKNEYFMKKQERDEMVRVEKKKKMTKKTIQLFVILAIIGALAWPIYSYFNKAVEQANKPLPGEYFVAQSRDHITVGQKHEIYNSNPPTGGWHYAQPAQSGIYDKEFPDEQLIHNLEHSHVWIAYRPDLSPDQVEKLADIAKEYGSKIIMTPRVANDSPIALVAWERLLKMDSVDEVLAREFVDAYRGTAGPEKIADFGFKDFRIGK</sequence>
<dbReference type="EMBL" id="MGJD01000035">
    <property type="protein sequence ID" value="OGM99787.1"/>
    <property type="molecule type" value="Genomic_DNA"/>
</dbReference>
<gene>
    <name evidence="2" type="ORF">A2650_04950</name>
</gene>
<comment type="caution">
    <text evidence="2">The sequence shown here is derived from an EMBL/GenBank/DDBJ whole genome shotgun (WGS) entry which is preliminary data.</text>
</comment>
<evidence type="ECO:0000256" key="1">
    <source>
        <dbReference type="SAM" id="Phobius"/>
    </source>
</evidence>
<evidence type="ECO:0000313" key="3">
    <source>
        <dbReference type="Proteomes" id="UP000177117"/>
    </source>
</evidence>
<accession>A0A1F8EGK9</accession>
<protein>
    <recommendedName>
        <fullName evidence="4">DUF3105 domain-containing protein</fullName>
    </recommendedName>
</protein>
<dbReference type="GO" id="GO:0005737">
    <property type="term" value="C:cytoplasm"/>
    <property type="evidence" value="ECO:0007669"/>
    <property type="project" value="TreeGrafter"/>
</dbReference>
<evidence type="ECO:0008006" key="4">
    <source>
        <dbReference type="Google" id="ProtNLM"/>
    </source>
</evidence>
<evidence type="ECO:0000313" key="2">
    <source>
        <dbReference type="EMBL" id="OGM99787.1"/>
    </source>
</evidence>
<keyword evidence="1" id="KW-0812">Transmembrane</keyword>
<dbReference type="InterPro" id="IPR021454">
    <property type="entry name" value="DUF3105"/>
</dbReference>
<dbReference type="PANTHER" id="PTHR34179:SF1">
    <property type="entry name" value="TUMOR PROTEIN P53-INDUCIBLE PROTEIN 13"/>
    <property type="match status" value="1"/>
</dbReference>
<organism evidence="2 3">
    <name type="scientific">Candidatus Yanofskybacteria bacterium RIFCSPHIGHO2_01_FULL_41_53</name>
    <dbReference type="NCBI Taxonomy" id="1802663"/>
    <lineage>
        <taxon>Bacteria</taxon>
        <taxon>Candidatus Yanofskyibacteriota</taxon>
    </lineage>
</organism>
<proteinExistence type="predicted"/>
<feature type="transmembrane region" description="Helical" evidence="1">
    <location>
        <begin position="43"/>
        <end position="63"/>
    </location>
</feature>
<dbReference type="Pfam" id="PF11303">
    <property type="entry name" value="DUF3105"/>
    <property type="match status" value="1"/>
</dbReference>
<dbReference type="Proteomes" id="UP000177117">
    <property type="component" value="Unassembled WGS sequence"/>
</dbReference>
<dbReference type="AlphaFoldDB" id="A0A1F8EGK9"/>
<name>A0A1F8EGK9_9BACT</name>